<dbReference type="Pfam" id="PF13302">
    <property type="entry name" value="Acetyltransf_3"/>
    <property type="match status" value="1"/>
</dbReference>
<dbReference type="CDD" id="cd04301">
    <property type="entry name" value="NAT_SF"/>
    <property type="match status" value="1"/>
</dbReference>
<reference evidence="4 5" key="1">
    <citation type="submission" date="2020-08" db="EMBL/GenBank/DDBJ databases">
        <title>Genomic Encyclopedia of Type Strains, Phase III (KMG-III): the genomes of soil and plant-associated and newly described type strains.</title>
        <authorList>
            <person name="Whitman W."/>
        </authorList>
    </citation>
    <scope>NUCLEOTIDE SEQUENCE [LARGE SCALE GENOMIC DNA]</scope>
    <source>
        <strain evidence="4 5">CECT 8960</strain>
    </source>
</reference>
<dbReference type="RefSeq" id="WP_184811085.1">
    <property type="nucleotide sequence ID" value="NZ_JACHJQ010000003.1"/>
</dbReference>
<dbReference type="EMBL" id="JACHJQ010000003">
    <property type="protein sequence ID" value="MBB4906947.1"/>
    <property type="molecule type" value="Genomic_DNA"/>
</dbReference>
<evidence type="ECO:0000259" key="3">
    <source>
        <dbReference type="PROSITE" id="PS51186"/>
    </source>
</evidence>
<evidence type="ECO:0000256" key="1">
    <source>
        <dbReference type="ARBA" id="ARBA00022679"/>
    </source>
</evidence>
<dbReference type="InterPro" id="IPR000182">
    <property type="entry name" value="GNAT_dom"/>
</dbReference>
<gene>
    <name evidence="4" type="ORF">FHR82_003167</name>
</gene>
<proteinExistence type="predicted"/>
<dbReference type="Gene3D" id="3.40.630.30">
    <property type="match status" value="1"/>
</dbReference>
<dbReference type="GO" id="GO:0016747">
    <property type="term" value="F:acyltransferase activity, transferring groups other than amino-acyl groups"/>
    <property type="evidence" value="ECO:0007669"/>
    <property type="project" value="InterPro"/>
</dbReference>
<dbReference type="InterPro" id="IPR016181">
    <property type="entry name" value="Acyl_CoA_acyltransferase"/>
</dbReference>
<evidence type="ECO:0000256" key="2">
    <source>
        <dbReference type="ARBA" id="ARBA00023315"/>
    </source>
</evidence>
<dbReference type="InterPro" id="IPR050832">
    <property type="entry name" value="Bact_Acetyltransf"/>
</dbReference>
<sequence>MTRLLLRADATPSTGVGHLSRCVALATAARSRGWDVALCGSFTAGRWLLGSLPVVASPEPADAVVVDHYGIGEFSADGLVVSMEDGGFGRRRADIVVDANLYAAPRPDDGSPVVLRGPAYAPLRAEIRAARTARTARTAQRAGSVPPKVVVVMGGGAAPSSVAAALSALRDTGVPAEVVAISAAPVPGFEVVPPTPELPALCASADLVVSAAGVTLLELCCIGVPTALVRIADNQAAGYQAAVEQGVAAGLGADPRSHVPVLRTLLRDAAARKALGDKARTTVDGRGADRVLDAMGFDPTVRAATGADAALLLSWRNDEETRRWSRTTDPVSPADHEAWLSRVLTDDDRWLLVAEHDGRPVGTVRFDRAGGAWEVSITVAPAARGRRLAVPMLLAAERALGPAVIRANVHGENAASLALFRRAGYRPVPSVSRSEWHWLEKSPSQE</sequence>
<protein>
    <submittedName>
        <fullName evidence="4">Spore coat polysaccharide biosynthesis predicted glycosyltransferase SpsG/L-amino acid N-acyltransferase YncA</fullName>
    </submittedName>
</protein>
<dbReference type="PROSITE" id="PS51186">
    <property type="entry name" value="GNAT"/>
    <property type="match status" value="1"/>
</dbReference>
<feature type="domain" description="N-acetyltransferase" evidence="3">
    <location>
        <begin position="299"/>
        <end position="444"/>
    </location>
</feature>
<keyword evidence="2 4" id="KW-0012">Acyltransferase</keyword>
<dbReference type="Gene3D" id="3.40.50.11190">
    <property type="match status" value="1"/>
</dbReference>
<keyword evidence="5" id="KW-1185">Reference proteome</keyword>
<dbReference type="Gene3D" id="3.40.50.2000">
    <property type="entry name" value="Glycogen Phosphorylase B"/>
    <property type="match status" value="1"/>
</dbReference>
<name>A0A7W7Q4I0_9PSEU</name>
<dbReference type="Proteomes" id="UP000520767">
    <property type="component" value="Unassembled WGS sequence"/>
</dbReference>
<comment type="caution">
    <text evidence="4">The sequence shown here is derived from an EMBL/GenBank/DDBJ whole genome shotgun (WGS) entry which is preliminary data.</text>
</comment>
<dbReference type="AlphaFoldDB" id="A0A7W7Q4I0"/>
<dbReference type="SUPFAM" id="SSF53756">
    <property type="entry name" value="UDP-Glycosyltransferase/glycogen phosphorylase"/>
    <property type="match status" value="1"/>
</dbReference>
<dbReference type="PANTHER" id="PTHR43877">
    <property type="entry name" value="AMINOALKYLPHOSPHONATE N-ACETYLTRANSFERASE-RELATED-RELATED"/>
    <property type="match status" value="1"/>
</dbReference>
<dbReference type="PANTHER" id="PTHR43877:SF2">
    <property type="entry name" value="AMINOALKYLPHOSPHONATE N-ACETYLTRANSFERASE-RELATED"/>
    <property type="match status" value="1"/>
</dbReference>
<organism evidence="4 5">
    <name type="scientific">Actinophytocola algeriensis</name>
    <dbReference type="NCBI Taxonomy" id="1768010"/>
    <lineage>
        <taxon>Bacteria</taxon>
        <taxon>Bacillati</taxon>
        <taxon>Actinomycetota</taxon>
        <taxon>Actinomycetes</taxon>
        <taxon>Pseudonocardiales</taxon>
        <taxon>Pseudonocardiaceae</taxon>
    </lineage>
</organism>
<dbReference type="SUPFAM" id="SSF55729">
    <property type="entry name" value="Acyl-CoA N-acyltransferases (Nat)"/>
    <property type="match status" value="1"/>
</dbReference>
<keyword evidence="1 4" id="KW-0808">Transferase</keyword>
<evidence type="ECO:0000313" key="4">
    <source>
        <dbReference type="EMBL" id="MBB4906947.1"/>
    </source>
</evidence>
<evidence type="ECO:0000313" key="5">
    <source>
        <dbReference type="Proteomes" id="UP000520767"/>
    </source>
</evidence>
<accession>A0A7W7Q4I0</accession>